<evidence type="ECO:0008006" key="4">
    <source>
        <dbReference type="Google" id="ProtNLM"/>
    </source>
</evidence>
<evidence type="ECO:0000313" key="3">
    <source>
        <dbReference type="Proteomes" id="UP000292685"/>
    </source>
</evidence>
<accession>A0A4Q8AHV1</accession>
<feature type="region of interest" description="Disordered" evidence="1">
    <location>
        <begin position="106"/>
        <end position="127"/>
    </location>
</feature>
<name>A0A4Q8AHV1_9MICC</name>
<dbReference type="EMBL" id="SHLA01000001">
    <property type="protein sequence ID" value="RZU63491.1"/>
    <property type="molecule type" value="Genomic_DNA"/>
</dbReference>
<evidence type="ECO:0000256" key="1">
    <source>
        <dbReference type="SAM" id="MobiDB-lite"/>
    </source>
</evidence>
<sequence>MSVDTSNLPEKLPASAGITQAASRIRSLGGSVESIYTDVDSEWKNITDHFKTTHDQQILGAPAKVMHPSVEAFKGTMDGVADALDDFESAVDGLRSRYNDVKSDARTHNAIPVADQSDSHSSDENTLQERVDSVANDYDAAVSTCSSAIRNLNPAYLLEGHDPSELHEINVPAYLFPLLGVAPRSGAATNAVVSQLSYKNGKLNFTFNTQNNPFMTQRGMPERYNISERSLRALSVPESYVERMMRASGVDPERLSSNKTREMLRNLPEQSALGWLVRKYPHLKSSSMSVNGRDVRLNIRLSAGNGTPPTNTRAPFRLPPGANKAMNALDKFGKVLTPLDYGVTFYGSFSEGYNDSLERNPDGTMEEHVRAATVDATVVTSSKAAGEIAGTIAGRAGGAALGQVLIPIPGVGAAVGGFVGGWAGGVVGSWAGEKVGGLINDLRHSEFASDAVSAVKDVGSAAVDTGKKVLGALNPFG</sequence>
<organism evidence="2 3">
    <name type="scientific">Zhihengliuella halotolerans</name>
    <dbReference type="NCBI Taxonomy" id="370736"/>
    <lineage>
        <taxon>Bacteria</taxon>
        <taxon>Bacillati</taxon>
        <taxon>Actinomycetota</taxon>
        <taxon>Actinomycetes</taxon>
        <taxon>Micrococcales</taxon>
        <taxon>Micrococcaceae</taxon>
        <taxon>Zhihengliuella</taxon>
    </lineage>
</organism>
<dbReference type="AlphaFoldDB" id="A0A4Q8AHV1"/>
<evidence type="ECO:0000313" key="2">
    <source>
        <dbReference type="EMBL" id="RZU63491.1"/>
    </source>
</evidence>
<reference evidence="2 3" key="1">
    <citation type="submission" date="2019-02" db="EMBL/GenBank/DDBJ databases">
        <title>Sequencing the genomes of 1000 actinobacteria strains.</title>
        <authorList>
            <person name="Klenk H.-P."/>
        </authorList>
    </citation>
    <scope>NUCLEOTIDE SEQUENCE [LARGE SCALE GENOMIC DNA]</scope>
    <source>
        <strain evidence="2 3">DSM 17364</strain>
    </source>
</reference>
<dbReference type="Proteomes" id="UP000292685">
    <property type="component" value="Unassembled WGS sequence"/>
</dbReference>
<keyword evidence="3" id="KW-1185">Reference proteome</keyword>
<comment type="caution">
    <text evidence="2">The sequence shown here is derived from an EMBL/GenBank/DDBJ whole genome shotgun (WGS) entry which is preliminary data.</text>
</comment>
<proteinExistence type="predicted"/>
<feature type="compositionally biased region" description="Basic and acidic residues" evidence="1">
    <location>
        <begin position="117"/>
        <end position="127"/>
    </location>
</feature>
<dbReference type="PANTHER" id="PTHR21525">
    <property type="entry name" value="MOTILE SPERM PROTEIN"/>
    <property type="match status" value="1"/>
</dbReference>
<dbReference type="RefSeq" id="WP_130451849.1">
    <property type="nucleotide sequence ID" value="NZ_SHLA01000001.1"/>
</dbReference>
<gene>
    <name evidence="2" type="ORF">EV380_3112</name>
</gene>
<dbReference type="PANTHER" id="PTHR21525:SF9">
    <property type="entry name" value="CHANNEL_COLICIN DOMAIN-CONTAINING PROTEIN"/>
    <property type="match status" value="1"/>
</dbReference>
<protein>
    <recommendedName>
        <fullName evidence="4">WXG100 family type VII secretion target</fullName>
    </recommendedName>
</protein>